<evidence type="ECO:0000313" key="2">
    <source>
        <dbReference type="EMBL" id="REE98647.1"/>
    </source>
</evidence>
<sequence>MSPTTLMVLIAVPFGVLMLSFIAMTVVAGRSVGASRRAPKDVAERPRILPLSPETYAEVTALIGEGKLIPAIKLVRKETGLGLKEAKDYTEAIRDGRVAPPAPIGPPGMLSDRVRGFLRAGDRDAAVALVQAETGMSRPEATRFVEALD</sequence>
<dbReference type="EMBL" id="QTTT01000001">
    <property type="protein sequence ID" value="REE98647.1"/>
    <property type="molecule type" value="Genomic_DNA"/>
</dbReference>
<comment type="caution">
    <text evidence="2">The sequence shown here is derived from an EMBL/GenBank/DDBJ whole genome shotgun (WGS) entry which is preliminary data.</text>
</comment>
<evidence type="ECO:0000313" key="3">
    <source>
        <dbReference type="Proteomes" id="UP000256661"/>
    </source>
</evidence>
<organism evidence="2 3">
    <name type="scientific">Thermomonospora umbrina</name>
    <dbReference type="NCBI Taxonomy" id="111806"/>
    <lineage>
        <taxon>Bacteria</taxon>
        <taxon>Bacillati</taxon>
        <taxon>Actinomycetota</taxon>
        <taxon>Actinomycetes</taxon>
        <taxon>Streptosporangiales</taxon>
        <taxon>Thermomonosporaceae</taxon>
        <taxon>Thermomonospora</taxon>
    </lineage>
</organism>
<evidence type="ECO:0000256" key="1">
    <source>
        <dbReference type="SAM" id="Phobius"/>
    </source>
</evidence>
<name>A0A3D9SSR3_9ACTN</name>
<gene>
    <name evidence="2" type="ORF">DFJ69_4139</name>
</gene>
<keyword evidence="1" id="KW-1133">Transmembrane helix</keyword>
<keyword evidence="1" id="KW-0472">Membrane</keyword>
<accession>A0A3D9SSR3</accession>
<dbReference type="RefSeq" id="WP_245974481.1">
    <property type="nucleotide sequence ID" value="NZ_QTTT01000001.1"/>
</dbReference>
<keyword evidence="1" id="KW-0812">Transmembrane</keyword>
<feature type="transmembrane region" description="Helical" evidence="1">
    <location>
        <begin position="6"/>
        <end position="28"/>
    </location>
</feature>
<keyword evidence="3" id="KW-1185">Reference proteome</keyword>
<reference evidence="2 3" key="1">
    <citation type="submission" date="2018-08" db="EMBL/GenBank/DDBJ databases">
        <title>Sequencing the genomes of 1000 actinobacteria strains.</title>
        <authorList>
            <person name="Klenk H.-P."/>
        </authorList>
    </citation>
    <scope>NUCLEOTIDE SEQUENCE [LARGE SCALE GENOMIC DNA]</scope>
    <source>
        <strain evidence="2 3">DSM 43927</strain>
    </source>
</reference>
<dbReference type="Proteomes" id="UP000256661">
    <property type="component" value="Unassembled WGS sequence"/>
</dbReference>
<protein>
    <submittedName>
        <fullName evidence="2">Ribosomal L7/L12-like protein</fullName>
    </submittedName>
</protein>
<dbReference type="InterPro" id="IPR014719">
    <property type="entry name" value="Ribosomal_bL12_C/ClpS-like"/>
</dbReference>
<dbReference type="AlphaFoldDB" id="A0A3D9SSR3"/>
<dbReference type="Gene3D" id="3.30.1390.10">
    <property type="match status" value="1"/>
</dbReference>
<proteinExistence type="predicted"/>